<gene>
    <name evidence="1" type="ORF">RPERSI_LOCUS24674</name>
</gene>
<reference evidence="1" key="1">
    <citation type="submission" date="2021-06" db="EMBL/GenBank/DDBJ databases">
        <authorList>
            <person name="Kallberg Y."/>
            <person name="Tangrot J."/>
            <person name="Rosling A."/>
        </authorList>
    </citation>
    <scope>NUCLEOTIDE SEQUENCE</scope>
    <source>
        <strain evidence="1">MA461A</strain>
    </source>
</reference>
<name>A0ACA9RZU9_9GLOM</name>
<sequence length="85" mass="9614">QPGISSLHTFHLSLNNTPTKKNVSQLLKTLPNLCLSLCEVTFDFAETDIDESITVLLIELIRVQKALKHFTLKCRGTIAEKYKQD</sequence>
<feature type="non-terminal residue" evidence="1">
    <location>
        <position position="1"/>
    </location>
</feature>
<evidence type="ECO:0000313" key="2">
    <source>
        <dbReference type="Proteomes" id="UP000789920"/>
    </source>
</evidence>
<organism evidence="1 2">
    <name type="scientific">Racocetra persica</name>
    <dbReference type="NCBI Taxonomy" id="160502"/>
    <lineage>
        <taxon>Eukaryota</taxon>
        <taxon>Fungi</taxon>
        <taxon>Fungi incertae sedis</taxon>
        <taxon>Mucoromycota</taxon>
        <taxon>Glomeromycotina</taxon>
        <taxon>Glomeromycetes</taxon>
        <taxon>Diversisporales</taxon>
        <taxon>Gigasporaceae</taxon>
        <taxon>Racocetra</taxon>
    </lineage>
</organism>
<keyword evidence="2" id="KW-1185">Reference proteome</keyword>
<comment type="caution">
    <text evidence="1">The sequence shown here is derived from an EMBL/GenBank/DDBJ whole genome shotgun (WGS) entry which is preliminary data.</text>
</comment>
<evidence type="ECO:0000313" key="1">
    <source>
        <dbReference type="EMBL" id="CAG8817394.1"/>
    </source>
</evidence>
<dbReference type="EMBL" id="CAJVQC010079761">
    <property type="protein sequence ID" value="CAG8817394.1"/>
    <property type="molecule type" value="Genomic_DNA"/>
</dbReference>
<protein>
    <submittedName>
        <fullName evidence="1">28769_t:CDS:1</fullName>
    </submittedName>
</protein>
<proteinExistence type="predicted"/>
<dbReference type="Proteomes" id="UP000789920">
    <property type="component" value="Unassembled WGS sequence"/>
</dbReference>
<accession>A0ACA9RZU9</accession>